<evidence type="ECO:0000313" key="1">
    <source>
        <dbReference type="EMBL" id="QES39115.1"/>
    </source>
</evidence>
<proteinExistence type="predicted"/>
<dbReference type="OrthoDB" id="4570343at2"/>
<dbReference type="Proteomes" id="UP000322927">
    <property type="component" value="Chromosome"/>
</dbReference>
<protein>
    <submittedName>
        <fullName evidence="1">DUF4913 domain-containing protein</fullName>
    </submittedName>
</protein>
<dbReference type="InterPro" id="IPR032584">
    <property type="entry name" value="DUF4913"/>
</dbReference>
<reference evidence="1 2" key="1">
    <citation type="submission" date="2018-05" db="EMBL/GenBank/DDBJ databases">
        <title>Streptomyces venezuelae.</title>
        <authorList>
            <person name="Kim W."/>
            <person name="Lee N."/>
            <person name="Cho B.-K."/>
        </authorList>
    </citation>
    <scope>NUCLEOTIDE SEQUENCE [LARGE SCALE GENOMIC DNA]</scope>
    <source>
        <strain evidence="1 2">ATCC 14584</strain>
    </source>
</reference>
<gene>
    <name evidence="1" type="ORF">DEJ48_19005</name>
</gene>
<dbReference type="AlphaFoldDB" id="A0A5P2C8L6"/>
<sequence>MHAATDEEAVRDEETRASLIFPSVEEFVTEYLSAVVHRRTDDGSHVWCPDWWAHAEAVARLTALWRAFEYLSSDPALGMSNWWLHHADPHLAVLLDPHGPFHACGPHHGHQERPPALPVTSAPPGHFDHPAFSLADEDPFRDLPLDLPTS</sequence>
<accession>A0A5P2C8L6</accession>
<dbReference type="EMBL" id="CP029192">
    <property type="protein sequence ID" value="QES39115.1"/>
    <property type="molecule type" value="Genomic_DNA"/>
</dbReference>
<evidence type="ECO:0000313" key="2">
    <source>
        <dbReference type="Proteomes" id="UP000322927"/>
    </source>
</evidence>
<organism evidence="1 2">
    <name type="scientific">Streptomyces venezuelae</name>
    <dbReference type="NCBI Taxonomy" id="54571"/>
    <lineage>
        <taxon>Bacteria</taxon>
        <taxon>Bacillati</taxon>
        <taxon>Actinomycetota</taxon>
        <taxon>Actinomycetes</taxon>
        <taxon>Kitasatosporales</taxon>
        <taxon>Streptomycetaceae</taxon>
        <taxon>Streptomyces</taxon>
    </lineage>
</organism>
<dbReference type="Pfam" id="PF16259">
    <property type="entry name" value="DUF4913"/>
    <property type="match status" value="1"/>
</dbReference>
<name>A0A5P2C8L6_STRVZ</name>